<dbReference type="AlphaFoldDB" id="A0A9R1XJJ8"/>
<evidence type="ECO:0000313" key="1">
    <source>
        <dbReference type="EMBL" id="KAJ0210047.1"/>
    </source>
</evidence>
<proteinExistence type="predicted"/>
<reference evidence="1 2" key="1">
    <citation type="journal article" date="2017" name="Nat. Commun.">
        <title>Genome assembly with in vitro proximity ligation data and whole-genome triplication in lettuce.</title>
        <authorList>
            <person name="Reyes-Chin-Wo S."/>
            <person name="Wang Z."/>
            <person name="Yang X."/>
            <person name="Kozik A."/>
            <person name="Arikit S."/>
            <person name="Song C."/>
            <person name="Xia L."/>
            <person name="Froenicke L."/>
            <person name="Lavelle D.O."/>
            <person name="Truco M.J."/>
            <person name="Xia R."/>
            <person name="Zhu S."/>
            <person name="Xu C."/>
            <person name="Xu H."/>
            <person name="Xu X."/>
            <person name="Cox K."/>
            <person name="Korf I."/>
            <person name="Meyers B.C."/>
            <person name="Michelmore R.W."/>
        </authorList>
    </citation>
    <scope>NUCLEOTIDE SEQUENCE [LARGE SCALE GENOMIC DNA]</scope>
    <source>
        <strain evidence="2">cv. Salinas</strain>
        <tissue evidence="1">Seedlings</tissue>
    </source>
</reference>
<name>A0A9R1XJJ8_LACSA</name>
<evidence type="ECO:0000313" key="2">
    <source>
        <dbReference type="Proteomes" id="UP000235145"/>
    </source>
</evidence>
<accession>A0A9R1XJJ8</accession>
<protein>
    <recommendedName>
        <fullName evidence="3">Reverse transcriptase domain-containing protein</fullName>
    </recommendedName>
</protein>
<dbReference type="EMBL" id="NBSK02000004">
    <property type="protein sequence ID" value="KAJ0210047.1"/>
    <property type="molecule type" value="Genomic_DNA"/>
</dbReference>
<evidence type="ECO:0008006" key="3">
    <source>
        <dbReference type="Google" id="ProtNLM"/>
    </source>
</evidence>
<gene>
    <name evidence="1" type="ORF">LSAT_V11C400176190</name>
</gene>
<organism evidence="1 2">
    <name type="scientific">Lactuca sativa</name>
    <name type="common">Garden lettuce</name>
    <dbReference type="NCBI Taxonomy" id="4236"/>
    <lineage>
        <taxon>Eukaryota</taxon>
        <taxon>Viridiplantae</taxon>
        <taxon>Streptophyta</taxon>
        <taxon>Embryophyta</taxon>
        <taxon>Tracheophyta</taxon>
        <taxon>Spermatophyta</taxon>
        <taxon>Magnoliopsida</taxon>
        <taxon>eudicotyledons</taxon>
        <taxon>Gunneridae</taxon>
        <taxon>Pentapetalae</taxon>
        <taxon>asterids</taxon>
        <taxon>campanulids</taxon>
        <taxon>Asterales</taxon>
        <taxon>Asteraceae</taxon>
        <taxon>Cichorioideae</taxon>
        <taxon>Cichorieae</taxon>
        <taxon>Lactucinae</taxon>
        <taxon>Lactuca</taxon>
    </lineage>
</organism>
<comment type="caution">
    <text evidence="1">The sequence shown here is derived from an EMBL/GenBank/DDBJ whole genome shotgun (WGS) entry which is preliminary data.</text>
</comment>
<sequence>MIFAKTKSPLNLAHFRLVNLISCVTKTISKALTLRLKDVIRSVIGIEQCTFISRRYIFDGSLVMNEVISCTTKSNKRVLVFKGLKADLDEVMEKDIH</sequence>
<dbReference type="Proteomes" id="UP000235145">
    <property type="component" value="Unassembled WGS sequence"/>
</dbReference>
<keyword evidence="2" id="KW-1185">Reference proteome</keyword>